<dbReference type="PANTHER" id="PTHR10173:SF52">
    <property type="entry name" value="METHIONINE-R-SULFOXIDE REDUCTASE B1"/>
    <property type="match status" value="1"/>
</dbReference>
<protein>
    <recommendedName>
        <fullName evidence="2">peptide-methionine (R)-S-oxide reductase</fullName>
        <ecNumber evidence="2">1.8.4.12</ecNumber>
    </recommendedName>
</protein>
<dbReference type="PANTHER" id="PTHR10173">
    <property type="entry name" value="METHIONINE SULFOXIDE REDUCTASE"/>
    <property type="match status" value="1"/>
</dbReference>
<dbReference type="PROSITE" id="PS51790">
    <property type="entry name" value="MSRB"/>
    <property type="match status" value="1"/>
</dbReference>
<gene>
    <name evidence="7" type="primary">msrB</name>
    <name evidence="7" type="ORF">FPZ22_06030</name>
</gene>
<evidence type="ECO:0000256" key="5">
    <source>
        <dbReference type="SAM" id="MobiDB-lite"/>
    </source>
</evidence>
<dbReference type="SUPFAM" id="SSF51316">
    <property type="entry name" value="Mss4-like"/>
    <property type="match status" value="1"/>
</dbReference>
<dbReference type="GO" id="GO:0005737">
    <property type="term" value="C:cytoplasm"/>
    <property type="evidence" value="ECO:0007669"/>
    <property type="project" value="TreeGrafter"/>
</dbReference>
<proteinExistence type="inferred from homology"/>
<dbReference type="EC" id="1.8.4.12" evidence="2"/>
<sequence>MAVYVDDAVTSWRGRRWAHLMADTLDELHAFAAALGMPRHAFQDRASGAHYDVPAELRERAIALGATPISRHRDRAQMRAVIANARRQGRRAATRGDNGRDFPQQEPHMAAFDLSPPDDAQRRALIEALADDARRVLLAHGTEAPFCGAFLDNKRDGVYTCGLCGLPLFRSSAKFDSGTGWPSFTTPFDPAHIRYVRDLGHGMVRVEEVCARCGSHLGHVFPDGPPPTGERHCLNSVALGFTAAGEPLPDLLGRGAPEGRPAA</sequence>
<dbReference type="InterPro" id="IPR028427">
    <property type="entry name" value="Met_Sox_Rdtase_MsrB"/>
</dbReference>
<dbReference type="NCBIfam" id="TIGR00357">
    <property type="entry name" value="peptide-methionine (R)-S-oxide reductase MsrB"/>
    <property type="match status" value="1"/>
</dbReference>
<dbReference type="GO" id="GO:0006979">
    <property type="term" value="P:response to oxidative stress"/>
    <property type="evidence" value="ECO:0007669"/>
    <property type="project" value="InterPro"/>
</dbReference>
<evidence type="ECO:0000256" key="4">
    <source>
        <dbReference type="ARBA" id="ARBA00048488"/>
    </source>
</evidence>
<dbReference type="Pfam" id="PF13223">
    <property type="entry name" value="DUF4031"/>
    <property type="match status" value="1"/>
</dbReference>
<comment type="similarity">
    <text evidence="1">Belongs to the MsrB Met sulfoxide reductase family.</text>
</comment>
<evidence type="ECO:0000259" key="6">
    <source>
        <dbReference type="PROSITE" id="PS51790"/>
    </source>
</evidence>
<dbReference type="KEGG" id="lug:FPZ22_06030"/>
<comment type="catalytic activity">
    <reaction evidence="4">
        <text>L-methionyl-[protein] + [thioredoxin]-disulfide + H2O = L-methionyl-(R)-S-oxide-[protein] + [thioredoxin]-dithiol</text>
        <dbReference type="Rhea" id="RHEA:24164"/>
        <dbReference type="Rhea" id="RHEA-COMP:10698"/>
        <dbReference type="Rhea" id="RHEA-COMP:10700"/>
        <dbReference type="Rhea" id="RHEA-COMP:12313"/>
        <dbReference type="Rhea" id="RHEA-COMP:12314"/>
        <dbReference type="ChEBI" id="CHEBI:15377"/>
        <dbReference type="ChEBI" id="CHEBI:16044"/>
        <dbReference type="ChEBI" id="CHEBI:29950"/>
        <dbReference type="ChEBI" id="CHEBI:45764"/>
        <dbReference type="ChEBI" id="CHEBI:50058"/>
        <dbReference type="EC" id="1.8.4.12"/>
    </reaction>
</comment>
<dbReference type="InterPro" id="IPR002579">
    <property type="entry name" value="Met_Sox_Rdtase_MsrB_dom"/>
</dbReference>
<dbReference type="AlphaFoldDB" id="A0A518N3Q1"/>
<name>A0A518N3Q1_9GAMM</name>
<evidence type="ECO:0000313" key="8">
    <source>
        <dbReference type="Proteomes" id="UP000316584"/>
    </source>
</evidence>
<evidence type="ECO:0000256" key="1">
    <source>
        <dbReference type="ARBA" id="ARBA00007174"/>
    </source>
</evidence>
<dbReference type="Proteomes" id="UP000316584">
    <property type="component" value="Chromosome"/>
</dbReference>
<dbReference type="GO" id="GO:0030091">
    <property type="term" value="P:protein repair"/>
    <property type="evidence" value="ECO:0007669"/>
    <property type="project" value="InterPro"/>
</dbReference>
<dbReference type="InterPro" id="IPR011057">
    <property type="entry name" value="Mss4-like_sf"/>
</dbReference>
<organism evidence="7 8">
    <name type="scientific">Luteimonas granuli</name>
    <dbReference type="NCBI Taxonomy" id="1176533"/>
    <lineage>
        <taxon>Bacteria</taxon>
        <taxon>Pseudomonadati</taxon>
        <taxon>Pseudomonadota</taxon>
        <taxon>Gammaproteobacteria</taxon>
        <taxon>Lysobacterales</taxon>
        <taxon>Lysobacteraceae</taxon>
        <taxon>Luteimonas</taxon>
    </lineage>
</organism>
<dbReference type="EMBL" id="CP042218">
    <property type="protein sequence ID" value="QDW66507.1"/>
    <property type="molecule type" value="Genomic_DNA"/>
</dbReference>
<dbReference type="OrthoDB" id="9785497at2"/>
<dbReference type="Gene3D" id="2.170.150.20">
    <property type="entry name" value="Peptide methionine sulfoxide reductase"/>
    <property type="match status" value="1"/>
</dbReference>
<dbReference type="GO" id="GO:0033743">
    <property type="term" value="F:peptide-methionine (R)-S-oxide reductase activity"/>
    <property type="evidence" value="ECO:0007669"/>
    <property type="project" value="UniProtKB-EC"/>
</dbReference>
<evidence type="ECO:0000256" key="2">
    <source>
        <dbReference type="ARBA" id="ARBA00012499"/>
    </source>
</evidence>
<keyword evidence="8" id="KW-1185">Reference proteome</keyword>
<evidence type="ECO:0000313" key="7">
    <source>
        <dbReference type="EMBL" id="QDW66507.1"/>
    </source>
</evidence>
<accession>A0A518N3Q1</accession>
<evidence type="ECO:0000256" key="3">
    <source>
        <dbReference type="ARBA" id="ARBA00023002"/>
    </source>
</evidence>
<feature type="domain" description="MsrB" evidence="6">
    <location>
        <begin position="122"/>
        <end position="244"/>
    </location>
</feature>
<feature type="region of interest" description="Disordered" evidence="5">
    <location>
        <begin position="86"/>
        <end position="105"/>
    </location>
</feature>
<keyword evidence="3 7" id="KW-0560">Oxidoreductase</keyword>
<dbReference type="Pfam" id="PF01641">
    <property type="entry name" value="SelR"/>
    <property type="match status" value="1"/>
</dbReference>
<dbReference type="InterPro" id="IPR025109">
    <property type="entry name" value="DUF4031"/>
</dbReference>
<reference evidence="7 8" key="1">
    <citation type="submission" date="2019-07" db="EMBL/GenBank/DDBJ databases">
        <title>Full genome sequence of Luteimonas sp. Gr-4.</title>
        <authorList>
            <person name="Im W.-T."/>
        </authorList>
    </citation>
    <scope>NUCLEOTIDE SEQUENCE [LARGE SCALE GENOMIC DNA]</scope>
    <source>
        <strain evidence="7 8">Gr-4</strain>
    </source>
</reference>